<evidence type="ECO:0000313" key="2">
    <source>
        <dbReference type="EMBL" id="EDS02340.1"/>
    </source>
</evidence>
<feature type="region of interest" description="Disordered" evidence="1">
    <location>
        <begin position="1"/>
        <end position="38"/>
    </location>
</feature>
<evidence type="ECO:0000313" key="3">
    <source>
        <dbReference type="Proteomes" id="UP000005819"/>
    </source>
</evidence>
<name>B0MXJ9_9BACT</name>
<keyword evidence="3" id="KW-1185">Reference proteome</keyword>
<sequence>MVPGTGNGGVSAVSGTDRDCRGLDGTVVGSASQPAGLSPDRTRAISFADCIVHLS</sequence>
<dbReference type="EMBL" id="ABFK02000020">
    <property type="protein sequence ID" value="EDS02340.1"/>
    <property type="molecule type" value="Genomic_DNA"/>
</dbReference>
<gene>
    <name evidence="2" type="ORF">ALIPUT_01862</name>
</gene>
<proteinExistence type="predicted"/>
<reference evidence="2" key="1">
    <citation type="submission" date="2007-10" db="EMBL/GenBank/DDBJ databases">
        <authorList>
            <person name="Fulton L."/>
            <person name="Clifton S."/>
            <person name="Fulton B."/>
            <person name="Xu J."/>
            <person name="Minx P."/>
            <person name="Pepin K.H."/>
            <person name="Johnson M."/>
            <person name="Thiruvilangam P."/>
            <person name="Bhonagiri V."/>
            <person name="Nash W.E."/>
            <person name="Mardis E.R."/>
            <person name="Wilson R.K."/>
        </authorList>
    </citation>
    <scope>NUCLEOTIDE SEQUENCE [LARGE SCALE GENOMIC DNA]</scope>
    <source>
        <strain evidence="2">DSM 17216</strain>
    </source>
</reference>
<dbReference type="AlphaFoldDB" id="B0MXJ9"/>
<dbReference type="HOGENOM" id="CLU_3021618_0_0_10"/>
<organism evidence="2 3">
    <name type="scientific">Alistipes putredinis DSM 17216</name>
    <dbReference type="NCBI Taxonomy" id="445970"/>
    <lineage>
        <taxon>Bacteria</taxon>
        <taxon>Pseudomonadati</taxon>
        <taxon>Bacteroidota</taxon>
        <taxon>Bacteroidia</taxon>
        <taxon>Bacteroidales</taxon>
        <taxon>Rikenellaceae</taxon>
        <taxon>Alistipes</taxon>
    </lineage>
</organism>
<evidence type="ECO:0000256" key="1">
    <source>
        <dbReference type="SAM" id="MobiDB-lite"/>
    </source>
</evidence>
<protein>
    <submittedName>
        <fullName evidence="2">Uncharacterized protein</fullName>
    </submittedName>
</protein>
<dbReference type="Proteomes" id="UP000005819">
    <property type="component" value="Unassembled WGS sequence"/>
</dbReference>
<reference evidence="2" key="2">
    <citation type="submission" date="2013-09" db="EMBL/GenBank/DDBJ databases">
        <title>Draft genome sequence of Alistipes putredinis (DSM 17216).</title>
        <authorList>
            <person name="Sudarsanam P."/>
            <person name="Ley R."/>
            <person name="Guruge J."/>
            <person name="Turnbaugh P.J."/>
            <person name="Mahowald M."/>
            <person name="Liep D."/>
            <person name="Gordon J."/>
        </authorList>
    </citation>
    <scope>NUCLEOTIDE SEQUENCE</scope>
    <source>
        <strain evidence="2">DSM 17216</strain>
    </source>
</reference>
<accession>B0MXJ9</accession>
<comment type="caution">
    <text evidence="2">The sequence shown here is derived from an EMBL/GenBank/DDBJ whole genome shotgun (WGS) entry which is preliminary data.</text>
</comment>